<sequence length="232" mass="24037">MPDHTAGAADREAEREASEDTLRSGQRSVRPTLTPLRPQGSPLPHPYPSFRAKGTREAEPNRGRQGIPPELRRRGPLLLPKTKWAGGSAAEGSPRRSPSPGAAQVPALLPGEPSGGAAAGSLWKPLHQHCCGLRPPPPGRAYTLSARWGYAGRGPRRRGWGGAAEPPPPPWAPGVALLTPKVPGARCGRLAPKPGARSPAAFSLPDSRAGAGVRGVEPGAERVSASGAEAGR</sequence>
<name>Q9N0A7_MACFA</name>
<organism evidence="2">
    <name type="scientific">Macaca fascicularis</name>
    <name type="common">Crab-eating macaque</name>
    <name type="synonym">Cynomolgus monkey</name>
    <dbReference type="NCBI Taxonomy" id="9541"/>
    <lineage>
        <taxon>Eukaryota</taxon>
        <taxon>Metazoa</taxon>
        <taxon>Chordata</taxon>
        <taxon>Craniata</taxon>
        <taxon>Vertebrata</taxon>
        <taxon>Euteleostomi</taxon>
        <taxon>Mammalia</taxon>
        <taxon>Eutheria</taxon>
        <taxon>Euarchontoglires</taxon>
        <taxon>Primates</taxon>
        <taxon>Haplorrhini</taxon>
        <taxon>Catarrhini</taxon>
        <taxon>Cercopithecidae</taxon>
        <taxon>Cercopithecinae</taxon>
        <taxon>Macaca</taxon>
    </lineage>
</organism>
<reference evidence="2" key="1">
    <citation type="journal article" date="2001" name="Gene">
        <title>Assignment of 118 novel cDNAs of cynomolgus monkey brain to human chromosomes.</title>
        <authorList>
            <person name="Osada N."/>
            <person name="Hida M."/>
            <person name="Kususda J."/>
            <person name="Tanuma R."/>
            <person name="Iseki K."/>
            <person name="Hirata M."/>
            <person name="Suto Y."/>
            <person name="Hirai M."/>
            <person name="Terao K."/>
            <person name="Suzuki Y."/>
            <person name="Sugano S."/>
            <person name="Hashimoto K."/>
        </authorList>
    </citation>
    <scope>NUCLEOTIDE SEQUENCE</scope>
</reference>
<feature type="compositionally biased region" description="Basic and acidic residues" evidence="1">
    <location>
        <begin position="1"/>
        <end position="22"/>
    </location>
</feature>
<proteinExistence type="evidence at transcript level"/>
<evidence type="ECO:0000313" key="2">
    <source>
        <dbReference type="EMBL" id="BAB01605.1"/>
    </source>
</evidence>
<feature type="region of interest" description="Disordered" evidence="1">
    <location>
        <begin position="1"/>
        <end position="122"/>
    </location>
</feature>
<protein>
    <submittedName>
        <fullName evidence="2">Unnmaed protein product</fullName>
    </submittedName>
</protein>
<evidence type="ECO:0000256" key="1">
    <source>
        <dbReference type="SAM" id="MobiDB-lite"/>
    </source>
</evidence>
<dbReference type="EMBL" id="AB046023">
    <property type="protein sequence ID" value="BAB01605.1"/>
    <property type="molecule type" value="mRNA"/>
</dbReference>
<dbReference type="AlphaFoldDB" id="Q9N0A7"/>
<accession>Q9N0A7</accession>
<feature type="region of interest" description="Disordered" evidence="1">
    <location>
        <begin position="154"/>
        <end position="174"/>
    </location>
</feature>
<feature type="region of interest" description="Disordered" evidence="1">
    <location>
        <begin position="186"/>
        <end position="232"/>
    </location>
</feature>